<dbReference type="Proteomes" id="UP000298663">
    <property type="component" value="Unassembled WGS sequence"/>
</dbReference>
<feature type="compositionally biased region" description="Basic and acidic residues" evidence="1">
    <location>
        <begin position="741"/>
        <end position="751"/>
    </location>
</feature>
<dbReference type="EMBL" id="AZBU02000013">
    <property type="protein sequence ID" value="TKR58642.1"/>
    <property type="molecule type" value="Genomic_DNA"/>
</dbReference>
<protein>
    <recommendedName>
        <fullName evidence="2">Helitron helicase-like domain-containing protein</fullName>
    </recommendedName>
</protein>
<organism evidence="3 4">
    <name type="scientific">Steinernema carpocapsae</name>
    <name type="common">Entomopathogenic nematode</name>
    <dbReference type="NCBI Taxonomy" id="34508"/>
    <lineage>
        <taxon>Eukaryota</taxon>
        <taxon>Metazoa</taxon>
        <taxon>Ecdysozoa</taxon>
        <taxon>Nematoda</taxon>
        <taxon>Chromadorea</taxon>
        <taxon>Rhabditida</taxon>
        <taxon>Tylenchina</taxon>
        <taxon>Panagrolaimomorpha</taxon>
        <taxon>Strongyloidoidea</taxon>
        <taxon>Steinernematidae</taxon>
        <taxon>Steinernema</taxon>
    </lineage>
</organism>
<gene>
    <name evidence="3" type="ORF">L596_030058</name>
</gene>
<evidence type="ECO:0000313" key="3">
    <source>
        <dbReference type="EMBL" id="TKR58642.1"/>
    </source>
</evidence>
<dbReference type="AlphaFoldDB" id="A0A4U5LRL6"/>
<feature type="compositionally biased region" description="Basic residues" evidence="1">
    <location>
        <begin position="752"/>
        <end position="763"/>
    </location>
</feature>
<feature type="region of interest" description="Disordered" evidence="1">
    <location>
        <begin position="112"/>
        <end position="183"/>
    </location>
</feature>
<evidence type="ECO:0000259" key="2">
    <source>
        <dbReference type="Pfam" id="PF14214"/>
    </source>
</evidence>
<dbReference type="STRING" id="34508.A0A4U5LRL6"/>
<evidence type="ECO:0000256" key="1">
    <source>
        <dbReference type="SAM" id="MobiDB-lite"/>
    </source>
</evidence>
<feature type="region of interest" description="Disordered" evidence="1">
    <location>
        <begin position="713"/>
        <end position="772"/>
    </location>
</feature>
<reference evidence="3 4" key="2">
    <citation type="journal article" date="2019" name="G3 (Bethesda)">
        <title>Hybrid Assembly of the Genome of the Entomopathogenic Nematode Steinernema carpocapsae Identifies the X-Chromosome.</title>
        <authorList>
            <person name="Serra L."/>
            <person name="Macchietto M."/>
            <person name="Macias-Munoz A."/>
            <person name="McGill C.J."/>
            <person name="Rodriguez I.M."/>
            <person name="Rodriguez B."/>
            <person name="Murad R."/>
            <person name="Mortazavi A."/>
        </authorList>
    </citation>
    <scope>NUCLEOTIDE SEQUENCE [LARGE SCALE GENOMIC DNA]</scope>
    <source>
        <strain evidence="3 4">ALL</strain>
    </source>
</reference>
<dbReference type="PANTHER" id="PTHR10492">
    <property type="match status" value="1"/>
</dbReference>
<evidence type="ECO:0000313" key="4">
    <source>
        <dbReference type="Proteomes" id="UP000298663"/>
    </source>
</evidence>
<feature type="compositionally biased region" description="Polar residues" evidence="1">
    <location>
        <begin position="115"/>
        <end position="138"/>
    </location>
</feature>
<reference evidence="3 4" key="1">
    <citation type="journal article" date="2015" name="Genome Biol.">
        <title>Comparative genomics of Steinernema reveals deeply conserved gene regulatory networks.</title>
        <authorList>
            <person name="Dillman A.R."/>
            <person name="Macchietto M."/>
            <person name="Porter C.F."/>
            <person name="Rogers A."/>
            <person name="Williams B."/>
            <person name="Antoshechkin I."/>
            <person name="Lee M.M."/>
            <person name="Goodwin Z."/>
            <person name="Lu X."/>
            <person name="Lewis E.E."/>
            <person name="Goodrich-Blair H."/>
            <person name="Stock S.P."/>
            <person name="Adams B.J."/>
            <person name="Sternberg P.W."/>
            <person name="Mortazavi A."/>
        </authorList>
    </citation>
    <scope>NUCLEOTIDE SEQUENCE [LARGE SCALE GENOMIC DNA]</scope>
    <source>
        <strain evidence="3 4">ALL</strain>
    </source>
</reference>
<accession>A0A4U5LRL6</accession>
<comment type="caution">
    <text evidence="3">The sequence shown here is derived from an EMBL/GenBank/DDBJ whole genome shotgun (WGS) entry which is preliminary data.</text>
</comment>
<name>A0A4U5LRL6_STECR</name>
<keyword evidence="4" id="KW-1185">Reference proteome</keyword>
<feature type="domain" description="Helitron helicase-like" evidence="2">
    <location>
        <begin position="3"/>
        <end position="107"/>
    </location>
</feature>
<dbReference type="Pfam" id="PF14214">
    <property type="entry name" value="Helitron_like_N"/>
    <property type="match status" value="1"/>
</dbReference>
<proteinExistence type="predicted"/>
<dbReference type="OrthoDB" id="10055660at2759"/>
<feature type="compositionally biased region" description="Low complexity" evidence="1">
    <location>
        <begin position="819"/>
        <end position="836"/>
    </location>
</feature>
<feature type="region of interest" description="Disordered" evidence="1">
    <location>
        <begin position="800"/>
        <end position="842"/>
    </location>
</feature>
<dbReference type="InterPro" id="IPR025476">
    <property type="entry name" value="Helitron_helicase-like"/>
</dbReference>
<sequence>MPPRTWPGSRPYMQDKYADAKAIFESRSSNQVHYFVTFTGNPQWPEFQRNMPNTRKGHQSIIHNPNVVNRVFKAKLDELLKDLTGGKSDVRNVEGGRKGVFGPCKHSFVALRTPCPSSSRTGECRTRTSSSLWQNPENSRGHRPIHPSRDSQRTTDGGPQRHRPAAEASSADRPSAHDSPLRQPLLGGRQVQQAVPEALLQLHRAERRRADALTRRAPNPEEELDIAEAEGTLYKRRAPAPDGVIVNSDNREKYGCRVLKIDGNRHTWLTNAHVVPYNSFLLLKYNAHINVEYIGSGKTLEYVFKYVMKGHDRAYVRVTSYGKPKHDDQGREIVNYDEIEHNFSVRYMAAPEAHWRMSGYPIVDLSHPVEKLYVHVPGGSAVVYAEEDLQQAAEAAAEADEKTTKLTAFFDLCSTDVDARQLTYPEVPLHYRFDAKIKAWVKRKNNVSTVVRVGSVVPTNRQAYAIRLLLFHQKGPRNWEELKTVDGEVKATFPAAAQALGLLASDAIWERTMKDADIEMVSTRRFQRFFALLLFHCRPVQADELLMKFLDRLSPPRFGRTVADRRSDAFRRLAFYLHEYNVSLQEFDPTWPDINFSDQEVEAMEDDIYREDTTENTDLEDGIPRGLRWETVVLQEEARLNEDQAPVYREIIESRRRRIQPAVLLHFGRWRNRQDFPVQRHHRQAPDFVHRRLARGADRNRCAAPALRTDGALLLQDPERCQHGSRNPDPPQGSRANPANEADHHRRDQHAARGRLRLHRPHNPRLLPGHGSGIQQLFGGKCVLISGDFKQLPPVARSLQERASTAKSAPASPLRRCSKSSSTSTSRRTCAWTRTRSNLDGG</sequence>